<sequence>MRKSPTVISLAALVIAVAALIVPPGTHIGEHVVAGLEELGQQPWIWTAIWAAVGILVLLGLATAVLAWTATRTGPCQRGSRK</sequence>
<dbReference type="AlphaFoldDB" id="A0A1I5XFV3"/>
<keyword evidence="1" id="KW-0812">Transmembrane</keyword>
<dbReference type="EMBL" id="FOWC01000010">
    <property type="protein sequence ID" value="SFQ30839.1"/>
    <property type="molecule type" value="Genomic_DNA"/>
</dbReference>
<evidence type="ECO:0000256" key="1">
    <source>
        <dbReference type="SAM" id="Phobius"/>
    </source>
</evidence>
<reference evidence="2 3" key="1">
    <citation type="submission" date="2016-10" db="EMBL/GenBank/DDBJ databases">
        <authorList>
            <person name="de Groot N.N."/>
        </authorList>
    </citation>
    <scope>NUCLEOTIDE SEQUENCE [LARGE SCALE GENOMIC DNA]</scope>
    <source>
        <strain evidence="2 3">DSM 44637</strain>
    </source>
</reference>
<dbReference type="RefSeq" id="WP_093575738.1">
    <property type="nucleotide sequence ID" value="NZ_FOWC01000010.1"/>
</dbReference>
<feature type="transmembrane region" description="Helical" evidence="1">
    <location>
        <begin position="44"/>
        <end position="68"/>
    </location>
</feature>
<name>A0A1I5XFV3_9PSEU</name>
<evidence type="ECO:0000313" key="2">
    <source>
        <dbReference type="EMBL" id="SFQ30839.1"/>
    </source>
</evidence>
<accession>A0A1I5XFV3</accession>
<keyword evidence="1" id="KW-0472">Membrane</keyword>
<gene>
    <name evidence="2" type="ORF">SAMN05421854_110204</name>
</gene>
<evidence type="ECO:0000313" key="3">
    <source>
        <dbReference type="Proteomes" id="UP000199137"/>
    </source>
</evidence>
<dbReference type="Proteomes" id="UP000199137">
    <property type="component" value="Unassembled WGS sequence"/>
</dbReference>
<proteinExistence type="predicted"/>
<organism evidence="2 3">
    <name type="scientific">Amycolatopsis rubida</name>
    <dbReference type="NCBI Taxonomy" id="112413"/>
    <lineage>
        <taxon>Bacteria</taxon>
        <taxon>Bacillati</taxon>
        <taxon>Actinomycetota</taxon>
        <taxon>Actinomycetes</taxon>
        <taxon>Pseudonocardiales</taxon>
        <taxon>Pseudonocardiaceae</taxon>
        <taxon>Amycolatopsis</taxon>
    </lineage>
</organism>
<keyword evidence="1" id="KW-1133">Transmembrane helix</keyword>
<protein>
    <submittedName>
        <fullName evidence="2">Uncharacterized protein</fullName>
    </submittedName>
</protein>